<accession>A0AAV3F110</accession>
<dbReference type="Proteomes" id="UP000004834">
    <property type="component" value="Unassembled WGS sequence"/>
</dbReference>
<organism evidence="1 2">
    <name type="scientific">Myroides odoratimimus CIP 101113</name>
    <dbReference type="NCBI Taxonomy" id="883154"/>
    <lineage>
        <taxon>Bacteria</taxon>
        <taxon>Pseudomonadati</taxon>
        <taxon>Bacteroidota</taxon>
        <taxon>Flavobacteriia</taxon>
        <taxon>Flavobacteriales</taxon>
        <taxon>Flavobacteriaceae</taxon>
        <taxon>Myroides</taxon>
    </lineage>
</organism>
<protein>
    <submittedName>
        <fullName evidence="1">Uncharacterized protein</fullName>
    </submittedName>
</protein>
<dbReference type="AlphaFoldDB" id="A0AAV3F110"/>
<proteinExistence type="predicted"/>
<reference evidence="1 2" key="1">
    <citation type="submission" date="2011-11" db="EMBL/GenBank/DDBJ databases">
        <title>The Genome Sequence of Myroides odoratimimus CIP 101113.</title>
        <authorList>
            <person name="Earl A."/>
            <person name="Ward D."/>
            <person name="Feldgarden M."/>
            <person name="Gevers D."/>
            <person name="Huys G."/>
            <person name="Young S.K."/>
            <person name="Zeng Q."/>
            <person name="Gargeya S."/>
            <person name="Fitzgerald M."/>
            <person name="Haas B."/>
            <person name="Abouelleil A."/>
            <person name="Alvarado L."/>
            <person name="Arachchi H.M."/>
            <person name="Berlin A."/>
            <person name="Brown A."/>
            <person name="Chapman S.B."/>
            <person name="Chen Z."/>
            <person name="Dunbar C."/>
            <person name="Freedman E."/>
            <person name="Gearin G."/>
            <person name="Goldberg J."/>
            <person name="Griggs A."/>
            <person name="Gujja S."/>
            <person name="Heiman D."/>
            <person name="Howarth C."/>
            <person name="Larson L."/>
            <person name="Lui A."/>
            <person name="MacDonald P.J.P."/>
            <person name="Montmayeur A."/>
            <person name="Murphy C."/>
            <person name="Neiman D."/>
            <person name="Pearson M."/>
            <person name="Priest M."/>
            <person name="Roberts A."/>
            <person name="Saif S."/>
            <person name="Shea T."/>
            <person name="Shenoy N."/>
            <person name="Sisk P."/>
            <person name="Stolte C."/>
            <person name="Sykes S."/>
            <person name="Wortman J."/>
            <person name="Nusbaum C."/>
            <person name="Birren B."/>
        </authorList>
    </citation>
    <scope>NUCLEOTIDE SEQUENCE [LARGE SCALE GENOMIC DNA]</scope>
    <source>
        <strain evidence="1 2">CIP 101113</strain>
    </source>
</reference>
<sequence>MMELKKNYLFYINLQKTTFKTLQNNTLYKQIIFIIYRIKDNLLPLAHSH</sequence>
<name>A0AAV3F110_9FLAO</name>
<evidence type="ECO:0000313" key="2">
    <source>
        <dbReference type="Proteomes" id="UP000004834"/>
    </source>
</evidence>
<comment type="caution">
    <text evidence="1">The sequence shown here is derived from an EMBL/GenBank/DDBJ whole genome shotgun (WGS) entry which is preliminary data.</text>
</comment>
<dbReference type="EMBL" id="AGEE01000032">
    <property type="protein sequence ID" value="EHO09387.1"/>
    <property type="molecule type" value="Genomic_DNA"/>
</dbReference>
<gene>
    <name evidence="1" type="ORF">HMPREF9715_02466</name>
</gene>
<evidence type="ECO:0000313" key="1">
    <source>
        <dbReference type="EMBL" id="EHO09387.1"/>
    </source>
</evidence>